<dbReference type="Proteomes" id="UP000006620">
    <property type="component" value="Chromosome"/>
</dbReference>
<reference evidence="1 2" key="2">
    <citation type="journal article" date="2013" name="Genome Announc.">
        <title>Genome Sequence of Growth-Improving Paenibacillus mucilaginosus Strain KNP414.</title>
        <authorList>
            <person name="Lu J.J."/>
            <person name="Wang J.F."/>
            <person name="Hu X.F."/>
        </authorList>
    </citation>
    <scope>NUCLEOTIDE SEQUENCE [LARGE SCALE GENOMIC DNA]</scope>
    <source>
        <strain evidence="1 2">KNP414</strain>
    </source>
</reference>
<dbReference type="HOGENOM" id="CLU_2975050_0_0_9"/>
<dbReference type="EMBL" id="CP002869">
    <property type="protein sequence ID" value="AEI39684.1"/>
    <property type="molecule type" value="Genomic_DNA"/>
</dbReference>
<accession>F8FCW2</accession>
<gene>
    <name evidence="1" type="ordered locus">KNP414_01116</name>
</gene>
<dbReference type="AlphaFoldDB" id="F8FCW2"/>
<protein>
    <submittedName>
        <fullName evidence="1">Uncharacterized protein</fullName>
    </submittedName>
</protein>
<proteinExistence type="predicted"/>
<evidence type="ECO:0000313" key="2">
    <source>
        <dbReference type="Proteomes" id="UP000006620"/>
    </source>
</evidence>
<evidence type="ECO:0000313" key="1">
    <source>
        <dbReference type="EMBL" id="AEI39684.1"/>
    </source>
</evidence>
<dbReference type="KEGG" id="pms:KNP414_01116"/>
<name>F8FCW2_PAEMK</name>
<reference evidence="2" key="1">
    <citation type="submission" date="2011-06" db="EMBL/GenBank/DDBJ databases">
        <title>Complete genome sequence of Paenibacillus mucilaginosus KNP414.</title>
        <authorList>
            <person name="Wang J."/>
            <person name="Hu S."/>
            <person name="Hu X."/>
            <person name="Zhang B."/>
            <person name="Dong D."/>
            <person name="Zhang S."/>
            <person name="Zhao K."/>
            <person name="Wu D."/>
        </authorList>
    </citation>
    <scope>NUCLEOTIDE SEQUENCE [LARGE SCALE GENOMIC DNA]</scope>
    <source>
        <strain evidence="2">KNP414</strain>
    </source>
</reference>
<sequence>MVSFDNQEFDVIYGSDVLRKTPPEVIQMIYGIKAAQWAEVIKPIDKTVIIGPPDTREF</sequence>
<organism evidence="1 2">
    <name type="scientific">Paenibacillus mucilaginosus (strain KNP414)</name>
    <dbReference type="NCBI Taxonomy" id="1036673"/>
    <lineage>
        <taxon>Bacteria</taxon>
        <taxon>Bacillati</taxon>
        <taxon>Bacillota</taxon>
        <taxon>Bacilli</taxon>
        <taxon>Bacillales</taxon>
        <taxon>Paenibacillaceae</taxon>
        <taxon>Paenibacillus</taxon>
    </lineage>
</organism>